<proteinExistence type="predicted"/>
<keyword evidence="1" id="KW-0472">Membrane</keyword>
<accession>A0A9N9AS67</accession>
<keyword evidence="3" id="KW-1185">Reference proteome</keyword>
<keyword evidence="1" id="KW-1133">Transmembrane helix</keyword>
<organism evidence="2 3">
    <name type="scientific">Funneliformis caledonium</name>
    <dbReference type="NCBI Taxonomy" id="1117310"/>
    <lineage>
        <taxon>Eukaryota</taxon>
        <taxon>Fungi</taxon>
        <taxon>Fungi incertae sedis</taxon>
        <taxon>Mucoromycota</taxon>
        <taxon>Glomeromycotina</taxon>
        <taxon>Glomeromycetes</taxon>
        <taxon>Glomerales</taxon>
        <taxon>Glomeraceae</taxon>
        <taxon>Funneliformis</taxon>
    </lineage>
</organism>
<sequence>MTTYPDYISKFNSEMFMILDPSSENIIDSNYLNGDLYHFYTFNEEIEIELGTSKHIRKIGEYCAYVLVILAIILASVAHAFFLLLHPRDFSDSLTTQDPSDPNNPWTISKTFHQTDENGKALKQTLVQTPDENTNLFYSYPTSLLAMFLFLTGNFLRNNDRALYLAQKAEVIANIELFYLFPRQRRLRTWFPEVIRYHVDVEMARRYIKEAIKKGNWNMDDWPEMKRKILKLLSIEDAIKRD</sequence>
<dbReference type="AlphaFoldDB" id="A0A9N9AS67"/>
<keyword evidence="1" id="KW-0812">Transmembrane</keyword>
<comment type="caution">
    <text evidence="2">The sequence shown here is derived from an EMBL/GenBank/DDBJ whole genome shotgun (WGS) entry which is preliminary data.</text>
</comment>
<feature type="transmembrane region" description="Helical" evidence="1">
    <location>
        <begin position="137"/>
        <end position="156"/>
    </location>
</feature>
<dbReference type="Proteomes" id="UP000789570">
    <property type="component" value="Unassembled WGS sequence"/>
</dbReference>
<dbReference type="OrthoDB" id="2436316at2759"/>
<name>A0A9N9AS67_9GLOM</name>
<evidence type="ECO:0000313" key="3">
    <source>
        <dbReference type="Proteomes" id="UP000789570"/>
    </source>
</evidence>
<dbReference type="EMBL" id="CAJVPQ010001216">
    <property type="protein sequence ID" value="CAG8539000.1"/>
    <property type="molecule type" value="Genomic_DNA"/>
</dbReference>
<evidence type="ECO:0000313" key="2">
    <source>
        <dbReference type="EMBL" id="CAG8539000.1"/>
    </source>
</evidence>
<evidence type="ECO:0000256" key="1">
    <source>
        <dbReference type="SAM" id="Phobius"/>
    </source>
</evidence>
<gene>
    <name evidence="2" type="ORF">FCALED_LOCUS5546</name>
</gene>
<protein>
    <submittedName>
        <fullName evidence="2">973_t:CDS:1</fullName>
    </submittedName>
</protein>
<feature type="transmembrane region" description="Helical" evidence="1">
    <location>
        <begin position="62"/>
        <end position="85"/>
    </location>
</feature>
<reference evidence="2" key="1">
    <citation type="submission" date="2021-06" db="EMBL/GenBank/DDBJ databases">
        <authorList>
            <person name="Kallberg Y."/>
            <person name="Tangrot J."/>
            <person name="Rosling A."/>
        </authorList>
    </citation>
    <scope>NUCLEOTIDE SEQUENCE</scope>
    <source>
        <strain evidence="2">UK204</strain>
    </source>
</reference>